<evidence type="ECO:0000256" key="1">
    <source>
        <dbReference type="SAM" id="MobiDB-lite"/>
    </source>
</evidence>
<dbReference type="Gene3D" id="1.20.5.780">
    <property type="entry name" value="Single helix bin"/>
    <property type="match status" value="1"/>
</dbReference>
<accession>A0A1J5PCV0</accession>
<reference evidence="2" key="1">
    <citation type="submission" date="2016-10" db="EMBL/GenBank/DDBJ databases">
        <title>Sequence of Gallionella enrichment culture.</title>
        <authorList>
            <person name="Poehlein A."/>
            <person name="Muehling M."/>
            <person name="Daniel R."/>
        </authorList>
    </citation>
    <scope>NUCLEOTIDE SEQUENCE</scope>
</reference>
<name>A0A1J5PCV0_9ZZZZ</name>
<feature type="region of interest" description="Disordered" evidence="1">
    <location>
        <begin position="1"/>
        <end position="76"/>
    </location>
</feature>
<proteinExistence type="predicted"/>
<protein>
    <submittedName>
        <fullName evidence="2">Uncharacterized protein</fullName>
    </submittedName>
</protein>
<evidence type="ECO:0000313" key="2">
    <source>
        <dbReference type="EMBL" id="OIQ69158.1"/>
    </source>
</evidence>
<dbReference type="AlphaFoldDB" id="A0A1J5PCV0"/>
<sequence length="94" mass="10588">MSMHRGKRLTSGVTDHARKQLQQDAELVDSAPDRLVAQAALDPARRDVESDSTTVFTRQESLRLPDLLENPPPATPRFCRRRPVMPLAVVCHLF</sequence>
<dbReference type="InterPro" id="IPR010985">
    <property type="entry name" value="Ribbon_hlx_hlx"/>
</dbReference>
<gene>
    <name evidence="2" type="ORF">GALL_492440</name>
</gene>
<dbReference type="SUPFAM" id="SSF47598">
    <property type="entry name" value="Ribbon-helix-helix"/>
    <property type="match status" value="1"/>
</dbReference>
<dbReference type="EMBL" id="MLJW01004883">
    <property type="protein sequence ID" value="OIQ69158.1"/>
    <property type="molecule type" value="Genomic_DNA"/>
</dbReference>
<dbReference type="GO" id="GO:0006355">
    <property type="term" value="P:regulation of DNA-templated transcription"/>
    <property type="evidence" value="ECO:0007669"/>
    <property type="project" value="InterPro"/>
</dbReference>
<organism evidence="2">
    <name type="scientific">mine drainage metagenome</name>
    <dbReference type="NCBI Taxonomy" id="410659"/>
    <lineage>
        <taxon>unclassified sequences</taxon>
        <taxon>metagenomes</taxon>
        <taxon>ecological metagenomes</taxon>
    </lineage>
</organism>
<comment type="caution">
    <text evidence="2">The sequence shown here is derived from an EMBL/GenBank/DDBJ whole genome shotgun (WGS) entry which is preliminary data.</text>
</comment>